<keyword evidence="4" id="KW-0238">DNA-binding</keyword>
<dbReference type="InterPro" id="IPR036187">
    <property type="entry name" value="DNA_mismatch_repair_MutS_sf"/>
</dbReference>
<reference evidence="9 10" key="1">
    <citation type="journal article" date="2016" name="Nat. Commun.">
        <title>Thousands of microbial genomes shed light on interconnected biogeochemical processes in an aquifer system.</title>
        <authorList>
            <person name="Anantharaman K."/>
            <person name="Brown C.T."/>
            <person name="Hug L.A."/>
            <person name="Sharon I."/>
            <person name="Castelle C.J."/>
            <person name="Probst A.J."/>
            <person name="Thomas B.C."/>
            <person name="Singh A."/>
            <person name="Wilkins M.J."/>
            <person name="Karaoz U."/>
            <person name="Brodie E.L."/>
            <person name="Williams K.H."/>
            <person name="Hubbard S.S."/>
            <person name="Banfield J.F."/>
        </authorList>
    </citation>
    <scope>NUCLEOTIDE SEQUENCE [LARGE SCALE GENOMIC DNA]</scope>
</reference>
<accession>A0A1F6AHA9</accession>
<dbReference type="InterPro" id="IPR027417">
    <property type="entry name" value="P-loop_NTPase"/>
</dbReference>
<keyword evidence="5" id="KW-0227">DNA damage</keyword>
<keyword evidence="3" id="KW-0067">ATP-binding</keyword>
<evidence type="ECO:0000313" key="9">
    <source>
        <dbReference type="EMBL" id="OGG23793.1"/>
    </source>
</evidence>
<dbReference type="InterPro" id="IPR000432">
    <property type="entry name" value="DNA_mismatch_repair_MutS_C"/>
</dbReference>
<dbReference type="EMBL" id="MFJV01000001">
    <property type="protein sequence ID" value="OGG23793.1"/>
    <property type="molecule type" value="Genomic_DNA"/>
</dbReference>
<comment type="similarity">
    <text evidence="1">Belongs to the DNA mismatch repair MutS family.</text>
</comment>
<dbReference type="AlphaFoldDB" id="A0A1F6AHA9"/>
<sequence length="528" mass="59635">MVEHLRFTARGEKPLLQIIHNDLLDELEDGVTDRESLRLIQVDDLHESLNHTITSLGSLTLYRSLTHPPQDINVVQAKQEAVAELRNNDRIRKPIIDYLENFKALEDSFLKFINDDLDTMFPYKDFKLATKAASDLKEISRVIPKPESAYLKNLADVIKSYEKSSVYQLMRGPIYKTRQGLKSKEEVRFWTLKRRFWPTSFGPSTIIPMIPFGFFAISAFTGFKQKEVLSIFDDKMDLYLIINLYLPMFGMMANRVKPTIDLRTFIQPLNELAQKNQIFLQAVDVVGKVDELNSFLEFSKTAASSTVTPKITDNNSHSFKAEDLRNPVLGKEDENFVPNAVDLRGLIFVTGPNSGGKTTICKTVVQSQLMAQIGCDILAKNAVINVATKIAYQAPKFDALEDSEGRFGTELSRTRDIFFSIGSKSLVVLDELAEGTTREEKMQVSQAVLNGFEKKGGTTVLVTHNHELVYDFKEEEKGQFLQVEFDGDHPTFKLVPGISTSSHADKIAQKIGFSEKDIETHLRDGGYL</sequence>
<dbReference type="Gene3D" id="1.10.1420.10">
    <property type="match status" value="1"/>
</dbReference>
<dbReference type="PANTHER" id="PTHR11361">
    <property type="entry name" value="DNA MISMATCH REPAIR PROTEIN MUTS FAMILY MEMBER"/>
    <property type="match status" value="1"/>
</dbReference>
<dbReference type="SUPFAM" id="SSF52540">
    <property type="entry name" value="P-loop containing nucleoside triphosphate hydrolases"/>
    <property type="match status" value="1"/>
</dbReference>
<keyword evidence="2" id="KW-0547">Nucleotide-binding</keyword>
<dbReference type="STRING" id="1798392.A3A79_01120"/>
<dbReference type="PANTHER" id="PTHR11361:SF34">
    <property type="entry name" value="DNA MISMATCH REPAIR PROTEIN MSH1, MITOCHONDRIAL"/>
    <property type="match status" value="1"/>
</dbReference>
<evidence type="ECO:0000256" key="1">
    <source>
        <dbReference type="ARBA" id="ARBA00006271"/>
    </source>
</evidence>
<organism evidence="9 10">
    <name type="scientific">Candidatus Gottesmanbacteria bacterium RIFCSPLOWO2_01_FULL_43_11b</name>
    <dbReference type="NCBI Taxonomy" id="1798392"/>
    <lineage>
        <taxon>Bacteria</taxon>
        <taxon>Candidatus Gottesmaniibacteriota</taxon>
    </lineage>
</organism>
<keyword evidence="6" id="KW-0812">Transmembrane</keyword>
<keyword evidence="5" id="KW-0234">DNA repair</keyword>
<dbReference type="SMART" id="SM00533">
    <property type="entry name" value="MUTSd"/>
    <property type="match status" value="1"/>
</dbReference>
<evidence type="ECO:0000256" key="4">
    <source>
        <dbReference type="ARBA" id="ARBA00023125"/>
    </source>
</evidence>
<evidence type="ECO:0000256" key="2">
    <source>
        <dbReference type="ARBA" id="ARBA00022741"/>
    </source>
</evidence>
<dbReference type="Pfam" id="PF05192">
    <property type="entry name" value="MutS_III"/>
    <property type="match status" value="1"/>
</dbReference>
<gene>
    <name evidence="9" type="ORF">A3A79_01120</name>
</gene>
<comment type="caution">
    <text evidence="9">The sequence shown here is derived from an EMBL/GenBank/DDBJ whole genome shotgun (WGS) entry which is preliminary data.</text>
</comment>
<keyword evidence="6" id="KW-1133">Transmembrane helix</keyword>
<evidence type="ECO:0000256" key="6">
    <source>
        <dbReference type="SAM" id="Phobius"/>
    </source>
</evidence>
<feature type="domain" description="DNA mismatch repair proteins mutS family" evidence="8">
    <location>
        <begin position="344"/>
        <end position="523"/>
    </location>
</feature>
<feature type="transmembrane region" description="Helical" evidence="6">
    <location>
        <begin position="238"/>
        <end position="256"/>
    </location>
</feature>
<dbReference type="Proteomes" id="UP000178759">
    <property type="component" value="Unassembled WGS sequence"/>
</dbReference>
<dbReference type="InterPro" id="IPR007696">
    <property type="entry name" value="DNA_mismatch_repair_MutS_core"/>
</dbReference>
<dbReference type="GO" id="GO:0030983">
    <property type="term" value="F:mismatched DNA binding"/>
    <property type="evidence" value="ECO:0007669"/>
    <property type="project" value="InterPro"/>
</dbReference>
<feature type="domain" description="DNA mismatch repair protein MutS core" evidence="7">
    <location>
        <begin position="40"/>
        <end position="332"/>
    </location>
</feature>
<protein>
    <recommendedName>
        <fullName evidence="11">DNA mismatch repair proteins mutS family domain-containing protein</fullName>
    </recommendedName>
</protein>
<evidence type="ECO:0000259" key="8">
    <source>
        <dbReference type="SMART" id="SM00534"/>
    </source>
</evidence>
<keyword evidence="6" id="KW-0472">Membrane</keyword>
<dbReference type="Gene3D" id="3.40.50.300">
    <property type="entry name" value="P-loop containing nucleotide triphosphate hydrolases"/>
    <property type="match status" value="1"/>
</dbReference>
<evidence type="ECO:0000256" key="5">
    <source>
        <dbReference type="ARBA" id="ARBA00023204"/>
    </source>
</evidence>
<dbReference type="InterPro" id="IPR045076">
    <property type="entry name" value="MutS"/>
</dbReference>
<dbReference type="Pfam" id="PF00488">
    <property type="entry name" value="MutS_V"/>
    <property type="match status" value="1"/>
</dbReference>
<dbReference type="GO" id="GO:0006298">
    <property type="term" value="P:mismatch repair"/>
    <property type="evidence" value="ECO:0007669"/>
    <property type="project" value="InterPro"/>
</dbReference>
<evidence type="ECO:0000259" key="7">
    <source>
        <dbReference type="SMART" id="SM00533"/>
    </source>
</evidence>
<name>A0A1F6AHA9_9BACT</name>
<dbReference type="GO" id="GO:0140664">
    <property type="term" value="F:ATP-dependent DNA damage sensor activity"/>
    <property type="evidence" value="ECO:0007669"/>
    <property type="project" value="InterPro"/>
</dbReference>
<proteinExistence type="inferred from homology"/>
<dbReference type="SUPFAM" id="SSF48334">
    <property type="entry name" value="DNA repair protein MutS, domain III"/>
    <property type="match status" value="1"/>
</dbReference>
<dbReference type="GO" id="GO:0005524">
    <property type="term" value="F:ATP binding"/>
    <property type="evidence" value="ECO:0007669"/>
    <property type="project" value="UniProtKB-KW"/>
</dbReference>
<evidence type="ECO:0000256" key="3">
    <source>
        <dbReference type="ARBA" id="ARBA00022840"/>
    </source>
</evidence>
<feature type="transmembrane region" description="Helical" evidence="6">
    <location>
        <begin position="196"/>
        <end position="218"/>
    </location>
</feature>
<dbReference type="SMART" id="SM00534">
    <property type="entry name" value="MUTSac"/>
    <property type="match status" value="1"/>
</dbReference>
<evidence type="ECO:0008006" key="11">
    <source>
        <dbReference type="Google" id="ProtNLM"/>
    </source>
</evidence>
<evidence type="ECO:0000313" key="10">
    <source>
        <dbReference type="Proteomes" id="UP000178759"/>
    </source>
</evidence>